<evidence type="ECO:0000256" key="1">
    <source>
        <dbReference type="ARBA" id="ARBA00025758"/>
    </source>
</evidence>
<dbReference type="GO" id="GO:0000387">
    <property type="term" value="P:spliceosomal snRNP assembly"/>
    <property type="evidence" value="ECO:0007669"/>
    <property type="project" value="InterPro"/>
</dbReference>
<feature type="compositionally biased region" description="Low complexity" evidence="2">
    <location>
        <begin position="287"/>
        <end position="297"/>
    </location>
</feature>
<gene>
    <name evidence="3" type="ORF">BCV70DRAFT_199709</name>
</gene>
<dbReference type="Gene3D" id="1.20.58.1070">
    <property type="match status" value="1"/>
</dbReference>
<sequence length="357" mass="39468">MTGEPHRKRRRYSGGASLQNSDENFGVQSLPVAELPADFDGVPLDGEQYLAVVRREAASGPNVFHAKHNPYATAAGSAVSTQLSDRASTLESGTSIEAELQLPSKVWQQQFLAQYRNMRESLSNAPLERVGCQPDRLPKPSNAVGWYIWIHGKAPPDDQQRGCRNQRSSEAWKIKEPSGAQVLRLSTDQILGILEAFPFWLGHRIEVPDTLSQEYEQDSSASGRSVCQQPVLQPLHSRWLFALLAHLDSRLLSEQISVLRTLARACIAAVALSRIRRKALQSRKGSKSASTISSTDSNESENEVEQALESTGSNTRRLKDETTRLEAGAWMVLTIVAGIWGQSDLWDDALSDLRRVA</sequence>
<proteinExistence type="inferred from homology"/>
<reference evidence="3 4" key="1">
    <citation type="journal article" date="2018" name="Mol. Biol. Evol.">
        <title>Broad Genomic Sampling Reveals a Smut Pathogenic Ancestry of the Fungal Clade Ustilaginomycotina.</title>
        <authorList>
            <person name="Kijpornyongpan T."/>
            <person name="Mondo S.J."/>
            <person name="Barry K."/>
            <person name="Sandor L."/>
            <person name="Lee J."/>
            <person name="Lipzen A."/>
            <person name="Pangilinan J."/>
            <person name="LaButti K."/>
            <person name="Hainaut M."/>
            <person name="Henrissat B."/>
            <person name="Grigoriev I.V."/>
            <person name="Spatafora J.W."/>
            <person name="Aime M.C."/>
        </authorList>
    </citation>
    <scope>NUCLEOTIDE SEQUENCE [LARGE SCALE GENOMIC DNA]</scope>
    <source>
        <strain evidence="3 4">MCA 3645</strain>
    </source>
</reference>
<dbReference type="OrthoDB" id="428895at2759"/>
<feature type="region of interest" description="Disordered" evidence="2">
    <location>
        <begin position="286"/>
        <end position="319"/>
    </location>
</feature>
<dbReference type="InParanoid" id="A0A317XSV6"/>
<evidence type="ECO:0000256" key="2">
    <source>
        <dbReference type="SAM" id="MobiDB-lite"/>
    </source>
</evidence>
<dbReference type="InterPro" id="IPR035426">
    <property type="entry name" value="Gemin2/Brr1"/>
</dbReference>
<dbReference type="PANTHER" id="PTHR12794">
    <property type="entry name" value="GEMIN2"/>
    <property type="match status" value="1"/>
</dbReference>
<dbReference type="Pfam" id="PF04938">
    <property type="entry name" value="SIP1"/>
    <property type="match status" value="1"/>
</dbReference>
<comment type="similarity">
    <text evidence="1">Belongs to the gemin-2 family.</text>
</comment>
<accession>A0A317XSV6</accession>
<feature type="region of interest" description="Disordered" evidence="2">
    <location>
        <begin position="1"/>
        <end position="24"/>
    </location>
</feature>
<dbReference type="GO" id="GO:0005634">
    <property type="term" value="C:nucleus"/>
    <property type="evidence" value="ECO:0007669"/>
    <property type="project" value="TreeGrafter"/>
</dbReference>
<name>A0A317XSV6_9BASI</name>
<evidence type="ECO:0000313" key="3">
    <source>
        <dbReference type="EMBL" id="PWZ00429.1"/>
    </source>
</evidence>
<dbReference type="EMBL" id="KZ819192">
    <property type="protein sequence ID" value="PWZ00429.1"/>
    <property type="molecule type" value="Genomic_DNA"/>
</dbReference>
<feature type="compositionally biased region" description="Basic residues" evidence="2">
    <location>
        <begin position="1"/>
        <end position="12"/>
    </location>
</feature>
<organism evidence="3 4">
    <name type="scientific">Testicularia cyperi</name>
    <dbReference type="NCBI Taxonomy" id="1882483"/>
    <lineage>
        <taxon>Eukaryota</taxon>
        <taxon>Fungi</taxon>
        <taxon>Dikarya</taxon>
        <taxon>Basidiomycota</taxon>
        <taxon>Ustilaginomycotina</taxon>
        <taxon>Ustilaginomycetes</taxon>
        <taxon>Ustilaginales</taxon>
        <taxon>Anthracoideaceae</taxon>
        <taxon>Testicularia</taxon>
    </lineage>
</organism>
<keyword evidence="4" id="KW-1185">Reference proteome</keyword>
<dbReference type="Proteomes" id="UP000246740">
    <property type="component" value="Unassembled WGS sequence"/>
</dbReference>
<dbReference type="GO" id="GO:0032797">
    <property type="term" value="C:SMN complex"/>
    <property type="evidence" value="ECO:0007669"/>
    <property type="project" value="TreeGrafter"/>
</dbReference>
<dbReference type="PANTHER" id="PTHR12794:SF0">
    <property type="entry name" value="GEM-ASSOCIATED PROTEIN 2"/>
    <property type="match status" value="1"/>
</dbReference>
<dbReference type="AlphaFoldDB" id="A0A317XSV6"/>
<protein>
    <submittedName>
        <fullName evidence="3">Uncharacterized protein</fullName>
    </submittedName>
</protein>
<evidence type="ECO:0000313" key="4">
    <source>
        <dbReference type="Proteomes" id="UP000246740"/>
    </source>
</evidence>